<protein>
    <submittedName>
        <fullName evidence="2">Uncharacterized protein</fullName>
    </submittedName>
</protein>
<keyword evidence="3" id="KW-1185">Reference proteome</keyword>
<dbReference type="HOGENOM" id="CLU_1749858_0_0_1"/>
<proteinExistence type="predicted"/>
<dbReference type="Proteomes" id="UP000053593">
    <property type="component" value="Unassembled WGS sequence"/>
</dbReference>
<evidence type="ECO:0000256" key="1">
    <source>
        <dbReference type="SAM" id="MobiDB-lite"/>
    </source>
</evidence>
<dbReference type="AlphaFoldDB" id="A0A0D0C290"/>
<feature type="region of interest" description="Disordered" evidence="1">
    <location>
        <begin position="1"/>
        <end position="22"/>
    </location>
</feature>
<organism evidence="2 3">
    <name type="scientific">Collybiopsis luxurians FD-317 M1</name>
    <dbReference type="NCBI Taxonomy" id="944289"/>
    <lineage>
        <taxon>Eukaryota</taxon>
        <taxon>Fungi</taxon>
        <taxon>Dikarya</taxon>
        <taxon>Basidiomycota</taxon>
        <taxon>Agaricomycotina</taxon>
        <taxon>Agaricomycetes</taxon>
        <taxon>Agaricomycetidae</taxon>
        <taxon>Agaricales</taxon>
        <taxon>Marasmiineae</taxon>
        <taxon>Omphalotaceae</taxon>
        <taxon>Collybiopsis</taxon>
        <taxon>Collybiopsis luxurians</taxon>
    </lineage>
</organism>
<accession>A0A0D0C290</accession>
<dbReference type="EMBL" id="KN834851">
    <property type="protein sequence ID" value="KIK51957.1"/>
    <property type="molecule type" value="Genomic_DNA"/>
</dbReference>
<evidence type="ECO:0000313" key="3">
    <source>
        <dbReference type="Proteomes" id="UP000053593"/>
    </source>
</evidence>
<sequence>MRSERKPDLCTSGDGSASNDEDKDKARFALAAGDNCGVFNDNEDGGAVSVPVVETDLSEDEEKRLVLGAGTGTCGICKGGEDDAQCISITGACAGVWDMDKEEVEVGSAGAGDCSGGEKSVLGAGAGAGACKIGKETMLGDNAGWDIVI</sequence>
<evidence type="ECO:0000313" key="2">
    <source>
        <dbReference type="EMBL" id="KIK51957.1"/>
    </source>
</evidence>
<gene>
    <name evidence="2" type="ORF">GYMLUDRAFT_251632</name>
</gene>
<reference evidence="2 3" key="1">
    <citation type="submission" date="2014-04" db="EMBL/GenBank/DDBJ databases">
        <title>Evolutionary Origins and Diversification of the Mycorrhizal Mutualists.</title>
        <authorList>
            <consortium name="DOE Joint Genome Institute"/>
            <consortium name="Mycorrhizal Genomics Consortium"/>
            <person name="Kohler A."/>
            <person name="Kuo A."/>
            <person name="Nagy L.G."/>
            <person name="Floudas D."/>
            <person name="Copeland A."/>
            <person name="Barry K.W."/>
            <person name="Cichocki N."/>
            <person name="Veneault-Fourrey C."/>
            <person name="LaButti K."/>
            <person name="Lindquist E.A."/>
            <person name="Lipzen A."/>
            <person name="Lundell T."/>
            <person name="Morin E."/>
            <person name="Murat C."/>
            <person name="Riley R."/>
            <person name="Ohm R."/>
            <person name="Sun H."/>
            <person name="Tunlid A."/>
            <person name="Henrissat B."/>
            <person name="Grigoriev I.V."/>
            <person name="Hibbett D.S."/>
            <person name="Martin F."/>
        </authorList>
    </citation>
    <scope>NUCLEOTIDE SEQUENCE [LARGE SCALE GENOMIC DNA]</scope>
    <source>
        <strain evidence="2 3">FD-317 M1</strain>
    </source>
</reference>
<name>A0A0D0C290_9AGAR</name>